<name>A0ABV6RP60_9GAMM</name>
<dbReference type="GO" id="GO:0006508">
    <property type="term" value="P:proteolysis"/>
    <property type="evidence" value="ECO:0007669"/>
    <property type="project" value="UniProtKB-KW"/>
</dbReference>
<keyword evidence="2" id="KW-1003">Cell membrane</keyword>
<dbReference type="Gene3D" id="1.20.1540.10">
    <property type="entry name" value="Rhomboid-like"/>
    <property type="match status" value="1"/>
</dbReference>
<feature type="domain" description="Peptidase S54 rhomboid" evidence="8">
    <location>
        <begin position="38"/>
        <end position="183"/>
    </location>
</feature>
<dbReference type="GO" id="GO:0008233">
    <property type="term" value="F:peptidase activity"/>
    <property type="evidence" value="ECO:0007669"/>
    <property type="project" value="UniProtKB-KW"/>
</dbReference>
<evidence type="ECO:0000313" key="10">
    <source>
        <dbReference type="Proteomes" id="UP001589896"/>
    </source>
</evidence>
<dbReference type="Pfam" id="PF01694">
    <property type="entry name" value="Rhomboid"/>
    <property type="match status" value="1"/>
</dbReference>
<keyword evidence="4 7" id="KW-0812">Transmembrane</keyword>
<feature type="transmembrane region" description="Helical" evidence="7">
    <location>
        <begin position="173"/>
        <end position="192"/>
    </location>
</feature>
<evidence type="ECO:0000256" key="4">
    <source>
        <dbReference type="ARBA" id="ARBA00022692"/>
    </source>
</evidence>
<evidence type="ECO:0000256" key="1">
    <source>
        <dbReference type="ARBA" id="ARBA00004141"/>
    </source>
</evidence>
<dbReference type="InterPro" id="IPR035952">
    <property type="entry name" value="Rhomboid-like_sf"/>
</dbReference>
<keyword evidence="9" id="KW-0645">Protease</keyword>
<dbReference type="RefSeq" id="WP_386666483.1">
    <property type="nucleotide sequence ID" value="NZ_JBHLTG010000001.1"/>
</dbReference>
<comment type="subcellular location">
    <subcellularLocation>
        <location evidence="1">Membrane</location>
        <topology evidence="1">Multi-pass membrane protein</topology>
    </subcellularLocation>
</comment>
<proteinExistence type="predicted"/>
<organism evidence="9 10">
    <name type="scientific">Lysobacter korlensis</name>
    <dbReference type="NCBI Taxonomy" id="553636"/>
    <lineage>
        <taxon>Bacteria</taxon>
        <taxon>Pseudomonadati</taxon>
        <taxon>Pseudomonadota</taxon>
        <taxon>Gammaproteobacteria</taxon>
        <taxon>Lysobacterales</taxon>
        <taxon>Lysobacteraceae</taxon>
        <taxon>Lysobacter</taxon>
    </lineage>
</organism>
<protein>
    <submittedName>
        <fullName evidence="9">Rhomboid family intramembrane serine protease</fullName>
        <ecNumber evidence="9">3.4.21.-</ecNumber>
    </submittedName>
</protein>
<dbReference type="InterPro" id="IPR022764">
    <property type="entry name" value="Peptidase_S54_rhomboid_dom"/>
</dbReference>
<dbReference type="SUPFAM" id="SSF144091">
    <property type="entry name" value="Rhomboid-like"/>
    <property type="match status" value="1"/>
</dbReference>
<evidence type="ECO:0000256" key="6">
    <source>
        <dbReference type="ARBA" id="ARBA00023136"/>
    </source>
</evidence>
<keyword evidence="5 7" id="KW-1133">Transmembrane helix</keyword>
<reference evidence="9 10" key="1">
    <citation type="submission" date="2024-09" db="EMBL/GenBank/DDBJ databases">
        <authorList>
            <person name="Sun Q."/>
            <person name="Mori K."/>
        </authorList>
    </citation>
    <scope>NUCLEOTIDE SEQUENCE [LARGE SCALE GENOMIC DNA]</scope>
    <source>
        <strain evidence="9 10">KCTC 23076</strain>
    </source>
</reference>
<evidence type="ECO:0000259" key="8">
    <source>
        <dbReference type="Pfam" id="PF01694"/>
    </source>
</evidence>
<evidence type="ECO:0000256" key="2">
    <source>
        <dbReference type="ARBA" id="ARBA00022475"/>
    </source>
</evidence>
<dbReference type="PANTHER" id="PTHR43066">
    <property type="entry name" value="RHOMBOID-RELATED PROTEIN"/>
    <property type="match status" value="1"/>
</dbReference>
<feature type="transmembrane region" description="Helical" evidence="7">
    <location>
        <begin position="74"/>
        <end position="96"/>
    </location>
</feature>
<feature type="transmembrane region" description="Helical" evidence="7">
    <location>
        <begin position="108"/>
        <end position="127"/>
    </location>
</feature>
<accession>A0ABV6RP60</accession>
<dbReference type="PANTHER" id="PTHR43066:SF26">
    <property type="entry name" value="RHOMBOID PROTEASE GLPG"/>
    <property type="match status" value="1"/>
</dbReference>
<dbReference type="Proteomes" id="UP001589896">
    <property type="component" value="Unassembled WGS sequence"/>
</dbReference>
<gene>
    <name evidence="9" type="ORF">ACFFGH_07405</name>
</gene>
<evidence type="ECO:0000256" key="7">
    <source>
        <dbReference type="SAM" id="Phobius"/>
    </source>
</evidence>
<comment type="caution">
    <text evidence="9">The sequence shown here is derived from an EMBL/GenBank/DDBJ whole genome shotgun (WGS) entry which is preliminary data.</text>
</comment>
<sequence length="202" mass="22895">MLTFLLIGVTVLLSWRAFERPRLLERLILWPPAIDRKHQYERLVTHGFIHADWQHLLFNMITLFFFGRAIEGLFAQYMGPLGFVLFYVSAIVVAILPTYVRHRRDANYRSLGASGGVSAVLFAFILLDPWTLIFVFFLPVPAIVYAVAYVGYSFWADKHGGDNVNHSAHLSGAAYGVLFMLLMEPRVAGVFLQELANPSFLS</sequence>
<dbReference type="EC" id="3.4.21.-" evidence="9"/>
<feature type="transmembrane region" description="Helical" evidence="7">
    <location>
        <begin position="133"/>
        <end position="152"/>
    </location>
</feature>
<evidence type="ECO:0000256" key="3">
    <source>
        <dbReference type="ARBA" id="ARBA00022519"/>
    </source>
</evidence>
<evidence type="ECO:0000256" key="5">
    <source>
        <dbReference type="ARBA" id="ARBA00022989"/>
    </source>
</evidence>
<evidence type="ECO:0000313" key="9">
    <source>
        <dbReference type="EMBL" id="MFC0677668.1"/>
    </source>
</evidence>
<keyword evidence="3" id="KW-0997">Cell inner membrane</keyword>
<keyword evidence="6 7" id="KW-0472">Membrane</keyword>
<keyword evidence="10" id="KW-1185">Reference proteome</keyword>
<keyword evidence="9" id="KW-0378">Hydrolase</keyword>
<dbReference type="EMBL" id="JBHLTG010000001">
    <property type="protein sequence ID" value="MFC0677668.1"/>
    <property type="molecule type" value="Genomic_DNA"/>
</dbReference>